<comment type="catalytic activity">
    <reaction evidence="9 10">
        <text>(2R)-3-phosphoglycerate + NAD(+) = 3-phosphooxypyruvate + NADH + H(+)</text>
        <dbReference type="Rhea" id="RHEA:12641"/>
        <dbReference type="ChEBI" id="CHEBI:15378"/>
        <dbReference type="ChEBI" id="CHEBI:18110"/>
        <dbReference type="ChEBI" id="CHEBI:57540"/>
        <dbReference type="ChEBI" id="CHEBI:57945"/>
        <dbReference type="ChEBI" id="CHEBI:58272"/>
        <dbReference type="EC" id="1.1.1.95"/>
    </reaction>
</comment>
<dbReference type="SUPFAM" id="SSF52283">
    <property type="entry name" value="Formate/glycerate dehydrogenase catalytic domain-like"/>
    <property type="match status" value="1"/>
</dbReference>
<evidence type="ECO:0000256" key="9">
    <source>
        <dbReference type="ARBA" id="ARBA00048731"/>
    </source>
</evidence>
<sequence length="629" mass="66874">MASASSANHILLSPPPSLPSLLPPPSTAKFPHISFPRNYLSHSSLIRSQPHLPCFITNAAALNTAQSPNIVSLSKTTDPDHTTNTAKPTILVSEKLGEGGLDLLRSFADVECLYGMSPEQLCKEISRFDALIVRSGTKVSREVFQAANGRLKVVGRAGVGIDNVDLQAATELGCLVVNAPTANTIAAAEHAIALLASMARNVAQSDASVKSGKWQRTKYIGVSLVGKTIAIMGFGKVGSEVARRAKGLGMHVISHDPYAPADRARAIGVDLVSFDDAISTADFISLHMPLTPTTSKVFNDDTFAKMKKGARIINVARGGVIDEDALVRALESGVVSQAALDVFSEEPPPSDSKLLQFENVTLTPHLGASTKEAQEGVAVEIAEAVVGALRGELSATAVNAPMVPAEVLSQLAPYVLLAEKLGRLAVQLVAGGEGIKAVKVVYRSARDPDDLDTRLLRAMVIKGIIEPISDSFVNLVNADFTAKQKGLRISEERVVVDSSPENPIDSIQVLISNTESKFASAESEHGNVSIEGRVKYGIPHLTRVGSFSVDVSLEGNLILCCQVDQPGMIGRVGNILGEQNYNVSFMSVGRTVKRTKAIMAIGVDEEPDKNTLKKIGEVPAIEEFVFLKL</sequence>
<dbReference type="InterPro" id="IPR006140">
    <property type="entry name" value="D-isomer_DH_NAD-bd"/>
</dbReference>
<dbReference type="UniPathway" id="UPA00135">
    <property type="reaction ID" value="UER00196"/>
</dbReference>
<dbReference type="PROSITE" id="PS51671">
    <property type="entry name" value="ACT"/>
    <property type="match status" value="1"/>
</dbReference>
<dbReference type="PANTHER" id="PTHR42938">
    <property type="entry name" value="FORMATE DEHYDROGENASE 1"/>
    <property type="match status" value="1"/>
</dbReference>
<protein>
    <recommendedName>
        <fullName evidence="10">D-3-phosphoglycerate dehydrogenase</fullName>
        <ecNumber evidence="10">1.1.1.95</ecNumber>
    </recommendedName>
</protein>
<keyword evidence="13" id="KW-1185">Reference proteome</keyword>
<dbReference type="Pfam" id="PF19304">
    <property type="entry name" value="PGDH_inter"/>
    <property type="match status" value="1"/>
</dbReference>
<evidence type="ECO:0000313" key="12">
    <source>
        <dbReference type="EMBL" id="KAF7123291.1"/>
    </source>
</evidence>
<dbReference type="EMBL" id="WJXA01000012">
    <property type="protein sequence ID" value="KAF7123291.1"/>
    <property type="molecule type" value="Genomic_DNA"/>
</dbReference>
<dbReference type="InterPro" id="IPR045626">
    <property type="entry name" value="PGDH_ASB_dom"/>
</dbReference>
<dbReference type="SMART" id="SM00997">
    <property type="entry name" value="AdoHcyase_NAD"/>
    <property type="match status" value="1"/>
</dbReference>
<gene>
    <name evidence="12" type="ORF">RHSIM_Rhsim12G0214000</name>
</gene>
<dbReference type="FunFam" id="3.30.1330.90:FF:000003">
    <property type="entry name" value="D-3-phosphoglycerate dehydrogenase"/>
    <property type="match status" value="1"/>
</dbReference>
<comment type="caution">
    <text evidence="12">The sequence shown here is derived from an EMBL/GenBank/DDBJ whole genome shotgun (WGS) entry which is preliminary data.</text>
</comment>
<dbReference type="PANTHER" id="PTHR42938:SF46">
    <property type="entry name" value="D-3-PHOSPHOGLYCERATE DEHYDROGENASE 2, CHLOROPLASTIC"/>
    <property type="match status" value="1"/>
</dbReference>
<dbReference type="SUPFAM" id="SSF143548">
    <property type="entry name" value="Serine metabolism enzymes domain"/>
    <property type="match status" value="1"/>
</dbReference>
<keyword evidence="8 10" id="KW-0520">NAD</keyword>
<dbReference type="PROSITE" id="PS00670">
    <property type="entry name" value="D_2_HYDROXYACID_DH_2"/>
    <property type="match status" value="1"/>
</dbReference>
<dbReference type="GO" id="GO:0004617">
    <property type="term" value="F:phosphoglycerate dehydrogenase activity"/>
    <property type="evidence" value="ECO:0007669"/>
    <property type="project" value="UniProtKB-EC"/>
</dbReference>
<dbReference type="InterPro" id="IPR006139">
    <property type="entry name" value="D-isomer_2_OHA_DH_cat_dom"/>
</dbReference>
<dbReference type="Gene3D" id="3.40.50.720">
    <property type="entry name" value="NAD(P)-binding Rossmann-like Domain"/>
    <property type="match status" value="2"/>
</dbReference>
<evidence type="ECO:0000259" key="11">
    <source>
        <dbReference type="PROSITE" id="PS51671"/>
    </source>
</evidence>
<evidence type="ECO:0000256" key="8">
    <source>
        <dbReference type="ARBA" id="ARBA00023027"/>
    </source>
</evidence>
<keyword evidence="10" id="KW-0028">Amino-acid biosynthesis</keyword>
<dbReference type="Proteomes" id="UP000626092">
    <property type="component" value="Unassembled WGS sequence"/>
</dbReference>
<dbReference type="FunFam" id="3.40.50.720:FF:000021">
    <property type="entry name" value="D-3-phosphoglycerate dehydrogenase"/>
    <property type="match status" value="1"/>
</dbReference>
<dbReference type="InterPro" id="IPR006236">
    <property type="entry name" value="PGDH"/>
</dbReference>
<dbReference type="OrthoDB" id="298012at2759"/>
<accession>A0A834L8P9</accession>
<dbReference type="Pfam" id="PF02826">
    <property type="entry name" value="2-Hacid_dh_C"/>
    <property type="match status" value="1"/>
</dbReference>
<organism evidence="12 13">
    <name type="scientific">Rhododendron simsii</name>
    <name type="common">Sims's rhododendron</name>
    <dbReference type="NCBI Taxonomy" id="118357"/>
    <lineage>
        <taxon>Eukaryota</taxon>
        <taxon>Viridiplantae</taxon>
        <taxon>Streptophyta</taxon>
        <taxon>Embryophyta</taxon>
        <taxon>Tracheophyta</taxon>
        <taxon>Spermatophyta</taxon>
        <taxon>Magnoliopsida</taxon>
        <taxon>eudicotyledons</taxon>
        <taxon>Gunneridae</taxon>
        <taxon>Pentapetalae</taxon>
        <taxon>asterids</taxon>
        <taxon>Ericales</taxon>
        <taxon>Ericaceae</taxon>
        <taxon>Ericoideae</taxon>
        <taxon>Rhodoreae</taxon>
        <taxon>Rhododendron</taxon>
    </lineage>
</organism>
<dbReference type="EC" id="1.1.1.95" evidence="10"/>
<dbReference type="InterPro" id="IPR029753">
    <property type="entry name" value="D-isomer_DH_CS"/>
</dbReference>
<dbReference type="SUPFAM" id="SSF51735">
    <property type="entry name" value="NAD(P)-binding Rossmann-fold domains"/>
    <property type="match status" value="1"/>
</dbReference>
<evidence type="ECO:0000256" key="7">
    <source>
        <dbReference type="ARBA" id="ARBA00023002"/>
    </source>
</evidence>
<dbReference type="NCBIfam" id="TIGR01327">
    <property type="entry name" value="PGDH"/>
    <property type="match status" value="1"/>
</dbReference>
<evidence type="ECO:0000256" key="10">
    <source>
        <dbReference type="RuleBase" id="RU363003"/>
    </source>
</evidence>
<dbReference type="FunFam" id="3.40.50.720:FF:000616">
    <property type="entry name" value="D-3-phosphoglycerate dehydrogenase 2 chloroplastic"/>
    <property type="match status" value="1"/>
</dbReference>
<dbReference type="Gene3D" id="3.30.1330.90">
    <property type="entry name" value="D-3-phosphoglycerate dehydrogenase, domain 3"/>
    <property type="match status" value="1"/>
</dbReference>
<keyword evidence="6" id="KW-0809">Transit peptide</keyword>
<dbReference type="FunFam" id="3.30.70.260:FF:000008">
    <property type="entry name" value="D-3-phosphoglycerate dehydrogenase, chloroplastic"/>
    <property type="match status" value="1"/>
</dbReference>
<keyword evidence="4" id="KW-0150">Chloroplast</keyword>
<keyword evidence="10" id="KW-0718">Serine biosynthesis</keyword>
<dbReference type="PROSITE" id="PS00065">
    <property type="entry name" value="D_2_HYDROXYACID_DH_1"/>
    <property type="match status" value="1"/>
</dbReference>
<dbReference type="Gene3D" id="3.30.70.260">
    <property type="match status" value="1"/>
</dbReference>
<keyword evidence="5" id="KW-0934">Plastid</keyword>
<dbReference type="GO" id="GO:0009570">
    <property type="term" value="C:chloroplast stroma"/>
    <property type="evidence" value="ECO:0007669"/>
    <property type="project" value="TreeGrafter"/>
</dbReference>
<evidence type="ECO:0000256" key="1">
    <source>
        <dbReference type="ARBA" id="ARBA00004229"/>
    </source>
</evidence>
<dbReference type="CDD" id="cd12173">
    <property type="entry name" value="PGDH_4"/>
    <property type="match status" value="1"/>
</dbReference>
<dbReference type="InterPro" id="IPR036291">
    <property type="entry name" value="NAD(P)-bd_dom_sf"/>
</dbReference>
<dbReference type="InterPro" id="IPR045865">
    <property type="entry name" value="ACT-like_dom_sf"/>
</dbReference>
<name>A0A834L8P9_RHOSS</name>
<dbReference type="InterPro" id="IPR029752">
    <property type="entry name" value="D-isomer_DH_CS1"/>
</dbReference>
<dbReference type="InterPro" id="IPR002912">
    <property type="entry name" value="ACT_dom"/>
</dbReference>
<dbReference type="Pfam" id="PF01842">
    <property type="entry name" value="ACT"/>
    <property type="match status" value="1"/>
</dbReference>
<dbReference type="CDD" id="cd04902">
    <property type="entry name" value="ACT_3PGDH-xct"/>
    <property type="match status" value="1"/>
</dbReference>
<evidence type="ECO:0000256" key="5">
    <source>
        <dbReference type="ARBA" id="ARBA00022640"/>
    </source>
</evidence>
<dbReference type="Pfam" id="PF00389">
    <property type="entry name" value="2-Hacid_dh"/>
    <property type="match status" value="1"/>
</dbReference>
<dbReference type="PROSITE" id="PS00671">
    <property type="entry name" value="D_2_HYDROXYACID_DH_3"/>
    <property type="match status" value="1"/>
</dbReference>
<evidence type="ECO:0000256" key="6">
    <source>
        <dbReference type="ARBA" id="ARBA00022946"/>
    </source>
</evidence>
<evidence type="ECO:0000313" key="13">
    <source>
        <dbReference type="Proteomes" id="UP000626092"/>
    </source>
</evidence>
<dbReference type="GO" id="GO:0051287">
    <property type="term" value="F:NAD binding"/>
    <property type="evidence" value="ECO:0007669"/>
    <property type="project" value="UniProtKB-UniRule"/>
</dbReference>
<evidence type="ECO:0000256" key="2">
    <source>
        <dbReference type="ARBA" id="ARBA00005216"/>
    </source>
</evidence>
<evidence type="ECO:0000256" key="4">
    <source>
        <dbReference type="ARBA" id="ARBA00022528"/>
    </source>
</evidence>
<proteinExistence type="inferred from homology"/>
<dbReference type="SUPFAM" id="SSF55021">
    <property type="entry name" value="ACT-like"/>
    <property type="match status" value="1"/>
</dbReference>
<dbReference type="InterPro" id="IPR029009">
    <property type="entry name" value="ASB_dom_sf"/>
</dbReference>
<dbReference type="AlphaFoldDB" id="A0A834L8P9"/>
<keyword evidence="7 10" id="KW-0560">Oxidoreductase</keyword>
<dbReference type="GO" id="GO:0006564">
    <property type="term" value="P:L-serine biosynthetic process"/>
    <property type="evidence" value="ECO:0007669"/>
    <property type="project" value="UniProtKB-KW"/>
</dbReference>
<comment type="subcellular location">
    <subcellularLocation>
        <location evidence="1">Plastid</location>
        <location evidence="1">Chloroplast</location>
    </subcellularLocation>
</comment>
<dbReference type="InterPro" id="IPR015878">
    <property type="entry name" value="Ado_hCys_hydrolase_NAD-bd"/>
</dbReference>
<evidence type="ECO:0000256" key="3">
    <source>
        <dbReference type="ARBA" id="ARBA00005854"/>
    </source>
</evidence>
<comment type="similarity">
    <text evidence="3 10">Belongs to the D-isomer specific 2-hydroxyacid dehydrogenase family.</text>
</comment>
<feature type="domain" description="ACT" evidence="11">
    <location>
        <begin position="557"/>
        <end position="629"/>
    </location>
</feature>
<reference evidence="12" key="1">
    <citation type="submission" date="2019-11" db="EMBL/GenBank/DDBJ databases">
        <authorList>
            <person name="Liu Y."/>
            <person name="Hou J."/>
            <person name="Li T.-Q."/>
            <person name="Guan C.-H."/>
            <person name="Wu X."/>
            <person name="Wu H.-Z."/>
            <person name="Ling F."/>
            <person name="Zhang R."/>
            <person name="Shi X.-G."/>
            <person name="Ren J.-P."/>
            <person name="Chen E.-F."/>
            <person name="Sun J.-M."/>
        </authorList>
    </citation>
    <scope>NUCLEOTIDE SEQUENCE</scope>
    <source>
        <strain evidence="12">Adult_tree_wgs_1</strain>
        <tissue evidence="12">Leaves</tissue>
    </source>
</reference>
<comment type="pathway">
    <text evidence="2 10">Amino-acid biosynthesis; L-serine biosynthesis; L-serine from 3-phospho-D-glycerate: step 1/3.</text>
</comment>